<gene>
    <name evidence="1" type="ORF">OL233_02545</name>
</gene>
<dbReference type="RefSeq" id="WP_275470793.1">
    <property type="nucleotide sequence ID" value="NZ_JAPDSH010000001.1"/>
</dbReference>
<organism evidence="1 2">
    <name type="scientific">Vagococcus proximus</name>
    <dbReference type="NCBI Taxonomy" id="2991417"/>
    <lineage>
        <taxon>Bacteria</taxon>
        <taxon>Bacillati</taxon>
        <taxon>Bacillota</taxon>
        <taxon>Bacilli</taxon>
        <taxon>Lactobacillales</taxon>
        <taxon>Enterococcaceae</taxon>
        <taxon>Vagococcus</taxon>
    </lineage>
</organism>
<evidence type="ECO:0000313" key="2">
    <source>
        <dbReference type="Proteomes" id="UP001147148"/>
    </source>
</evidence>
<evidence type="ECO:0008006" key="3">
    <source>
        <dbReference type="Google" id="ProtNLM"/>
    </source>
</evidence>
<protein>
    <recommendedName>
        <fullName evidence="3">DUF1803 domain-containing protein</fullName>
    </recommendedName>
</protein>
<accession>A0ABT5WZG3</accession>
<comment type="caution">
    <text evidence="1">The sequence shown here is derived from an EMBL/GenBank/DDBJ whole genome shotgun (WGS) entry which is preliminary data.</text>
</comment>
<evidence type="ECO:0000313" key="1">
    <source>
        <dbReference type="EMBL" id="MDF0479155.1"/>
    </source>
</evidence>
<name>A0ABT5WZG3_9ENTE</name>
<dbReference type="Proteomes" id="UP001147148">
    <property type="component" value="Unassembled WGS sequence"/>
</dbReference>
<keyword evidence="2" id="KW-1185">Reference proteome</keyword>
<proteinExistence type="predicted"/>
<reference evidence="1" key="1">
    <citation type="submission" date="2022-10" db="EMBL/GenBank/DDBJ databases">
        <title>Vagococcus sp. isolated from poultry meat.</title>
        <authorList>
            <person name="Johansson P."/>
            <person name="Bjorkroth J."/>
        </authorList>
    </citation>
    <scope>NUCLEOTIDE SEQUENCE</scope>
    <source>
        <strain evidence="1">PNs007</strain>
    </source>
</reference>
<sequence>MTSYTLRQLGGKSPNLTENQMNYLTKLFNWYKETKQTELPLKPIKQYFKAWTTIDDDMDYFVKMGFLERYDRRYRFLAKEIDLSVIERIQQKSQPLDSQVTDFDESVVVSAITSYYNNLNLSFFSKSPNLTYAIPSASFGENYLFQDTLSSETFGLASHFNHNENNIISEQIGDVNQSFFVDMSGTVIAAKQSESSRKIKEPNLFLTILRQLGYFQDENDKLAETVSFQDYVKVDFEVEVEKVSVRLGSFVHEAELELDEITKELLYFLVIEKYISELRCSKQVIRFI</sequence>
<dbReference type="EMBL" id="JAPDSH010000001">
    <property type="protein sequence ID" value="MDF0479155.1"/>
    <property type="molecule type" value="Genomic_DNA"/>
</dbReference>